<keyword evidence="4" id="KW-0804">Transcription</keyword>
<evidence type="ECO:0000256" key="2">
    <source>
        <dbReference type="ARBA" id="ARBA00023015"/>
    </source>
</evidence>
<sequence length="181" mass="21576">MGNPFLLKKIMEGDIDAYSVVYKEYYRKLYNYGHKFSSDTALIEDAIQEVFFDLWNRKEKLNNIESFNSYIYSSFRYTLMKKLKDMKKLSFREEPGEDGEFEFSAESVMIEKEKNAEDEKSLELAYKKLTPRQYEAIFLRYYEQLSYEEVARVLKISIKATYKIMARSISSLKDNIKLLLI</sequence>
<dbReference type="CDD" id="cd06171">
    <property type="entry name" value="Sigma70_r4"/>
    <property type="match status" value="1"/>
</dbReference>
<protein>
    <submittedName>
        <fullName evidence="7">Sigma-70 family RNA polymerase sigma factor</fullName>
    </submittedName>
</protein>
<dbReference type="InterPro" id="IPR036388">
    <property type="entry name" value="WH-like_DNA-bd_sf"/>
</dbReference>
<dbReference type="Pfam" id="PF04542">
    <property type="entry name" value="Sigma70_r2"/>
    <property type="match status" value="1"/>
</dbReference>
<reference evidence="7 8" key="1">
    <citation type="submission" date="2018-04" db="EMBL/GenBank/DDBJ databases">
        <title>Pedobacter chongqingensis sp. nov., isolated from a rottenly hemp rope.</title>
        <authorList>
            <person name="Cai Y."/>
        </authorList>
    </citation>
    <scope>NUCLEOTIDE SEQUENCE [LARGE SCALE GENOMIC DNA]</scope>
    <source>
        <strain evidence="7 8">FJ4-8</strain>
    </source>
</reference>
<dbReference type="InterPro" id="IPR013249">
    <property type="entry name" value="RNA_pol_sigma70_r4_t2"/>
</dbReference>
<dbReference type="InterPro" id="IPR007627">
    <property type="entry name" value="RNA_pol_sigma70_r2"/>
</dbReference>
<dbReference type="RefSeq" id="WP_109413897.1">
    <property type="nucleotide sequence ID" value="NZ_QEAS01000001.1"/>
</dbReference>
<dbReference type="AlphaFoldDB" id="A0A2U2PMD1"/>
<dbReference type="SUPFAM" id="SSF88659">
    <property type="entry name" value="Sigma3 and sigma4 domains of RNA polymerase sigma factors"/>
    <property type="match status" value="1"/>
</dbReference>
<dbReference type="InterPro" id="IPR013324">
    <property type="entry name" value="RNA_pol_sigma_r3/r4-like"/>
</dbReference>
<dbReference type="Gene3D" id="1.10.10.10">
    <property type="entry name" value="Winged helix-like DNA-binding domain superfamily/Winged helix DNA-binding domain"/>
    <property type="match status" value="1"/>
</dbReference>
<dbReference type="GO" id="GO:0006352">
    <property type="term" value="P:DNA-templated transcription initiation"/>
    <property type="evidence" value="ECO:0007669"/>
    <property type="project" value="InterPro"/>
</dbReference>
<dbReference type="OrthoDB" id="9150024at2"/>
<dbReference type="InterPro" id="IPR039425">
    <property type="entry name" value="RNA_pol_sigma-70-like"/>
</dbReference>
<evidence type="ECO:0000259" key="6">
    <source>
        <dbReference type="Pfam" id="PF08281"/>
    </source>
</evidence>
<evidence type="ECO:0000313" key="7">
    <source>
        <dbReference type="EMBL" id="PWG82478.1"/>
    </source>
</evidence>
<dbReference type="GO" id="GO:0016987">
    <property type="term" value="F:sigma factor activity"/>
    <property type="evidence" value="ECO:0007669"/>
    <property type="project" value="UniProtKB-KW"/>
</dbReference>
<dbReference type="PANTHER" id="PTHR43133">
    <property type="entry name" value="RNA POLYMERASE ECF-TYPE SIGMA FACTO"/>
    <property type="match status" value="1"/>
</dbReference>
<evidence type="ECO:0000256" key="4">
    <source>
        <dbReference type="ARBA" id="ARBA00023163"/>
    </source>
</evidence>
<accession>A0A2U2PMD1</accession>
<dbReference type="PANTHER" id="PTHR43133:SF46">
    <property type="entry name" value="RNA POLYMERASE SIGMA-70 FACTOR ECF SUBFAMILY"/>
    <property type="match status" value="1"/>
</dbReference>
<proteinExistence type="inferred from homology"/>
<dbReference type="NCBIfam" id="TIGR02937">
    <property type="entry name" value="sigma70-ECF"/>
    <property type="match status" value="1"/>
</dbReference>
<evidence type="ECO:0000259" key="5">
    <source>
        <dbReference type="Pfam" id="PF04542"/>
    </source>
</evidence>
<keyword evidence="8" id="KW-1185">Reference proteome</keyword>
<organism evidence="7 8">
    <name type="scientific">Pararcticibacter amylolyticus</name>
    <dbReference type="NCBI Taxonomy" id="2173175"/>
    <lineage>
        <taxon>Bacteria</taxon>
        <taxon>Pseudomonadati</taxon>
        <taxon>Bacteroidota</taxon>
        <taxon>Sphingobacteriia</taxon>
        <taxon>Sphingobacteriales</taxon>
        <taxon>Sphingobacteriaceae</taxon>
        <taxon>Pararcticibacter</taxon>
    </lineage>
</organism>
<feature type="domain" description="RNA polymerase sigma factor 70 region 4 type 2" evidence="6">
    <location>
        <begin position="122"/>
        <end position="167"/>
    </location>
</feature>
<gene>
    <name evidence="7" type="ORF">DDR33_01020</name>
</gene>
<comment type="similarity">
    <text evidence="1">Belongs to the sigma-70 factor family. ECF subfamily.</text>
</comment>
<dbReference type="InterPro" id="IPR014284">
    <property type="entry name" value="RNA_pol_sigma-70_dom"/>
</dbReference>
<comment type="caution">
    <text evidence="7">The sequence shown here is derived from an EMBL/GenBank/DDBJ whole genome shotgun (WGS) entry which is preliminary data.</text>
</comment>
<evidence type="ECO:0000313" key="8">
    <source>
        <dbReference type="Proteomes" id="UP000245647"/>
    </source>
</evidence>
<dbReference type="SUPFAM" id="SSF88946">
    <property type="entry name" value="Sigma2 domain of RNA polymerase sigma factors"/>
    <property type="match status" value="1"/>
</dbReference>
<evidence type="ECO:0000256" key="3">
    <source>
        <dbReference type="ARBA" id="ARBA00023082"/>
    </source>
</evidence>
<dbReference type="GO" id="GO:0003677">
    <property type="term" value="F:DNA binding"/>
    <property type="evidence" value="ECO:0007669"/>
    <property type="project" value="InterPro"/>
</dbReference>
<feature type="domain" description="RNA polymerase sigma-70 region 2" evidence="5">
    <location>
        <begin position="22"/>
        <end position="83"/>
    </location>
</feature>
<keyword evidence="2" id="KW-0805">Transcription regulation</keyword>
<dbReference type="EMBL" id="QEAS01000001">
    <property type="protein sequence ID" value="PWG82478.1"/>
    <property type="molecule type" value="Genomic_DNA"/>
</dbReference>
<evidence type="ECO:0000256" key="1">
    <source>
        <dbReference type="ARBA" id="ARBA00010641"/>
    </source>
</evidence>
<dbReference type="Proteomes" id="UP000245647">
    <property type="component" value="Unassembled WGS sequence"/>
</dbReference>
<dbReference type="InterPro" id="IPR013325">
    <property type="entry name" value="RNA_pol_sigma_r2"/>
</dbReference>
<dbReference type="Gene3D" id="1.10.1740.10">
    <property type="match status" value="1"/>
</dbReference>
<name>A0A2U2PMD1_9SPHI</name>
<keyword evidence="3" id="KW-0731">Sigma factor</keyword>
<dbReference type="Pfam" id="PF08281">
    <property type="entry name" value="Sigma70_r4_2"/>
    <property type="match status" value="1"/>
</dbReference>